<dbReference type="Pfam" id="PF14006">
    <property type="entry name" value="YqzL"/>
    <property type="match status" value="1"/>
</dbReference>
<evidence type="ECO:0000313" key="2">
    <source>
        <dbReference type="Proteomes" id="UP000830167"/>
    </source>
</evidence>
<accession>A0ABY4CEY8</accession>
<dbReference type="RefSeq" id="WP_347435610.1">
    <property type="nucleotide sequence ID" value="NZ_CP089291.1"/>
</dbReference>
<keyword evidence="2" id="KW-1185">Reference proteome</keyword>
<protein>
    <submittedName>
        <fullName evidence="1">YqzL family protein</fullName>
    </submittedName>
</protein>
<proteinExistence type="predicted"/>
<organism evidence="1 2">
    <name type="scientific">Fodinisporobacter ferrooxydans</name>
    <dbReference type="NCBI Taxonomy" id="2901836"/>
    <lineage>
        <taxon>Bacteria</taxon>
        <taxon>Bacillati</taxon>
        <taxon>Bacillota</taxon>
        <taxon>Bacilli</taxon>
        <taxon>Bacillales</taxon>
        <taxon>Alicyclobacillaceae</taxon>
        <taxon>Fodinisporobacter</taxon>
    </lineage>
</organism>
<dbReference type="Proteomes" id="UP000830167">
    <property type="component" value="Chromosome"/>
</dbReference>
<name>A0ABY4CEY8_9BACL</name>
<dbReference type="InterPro" id="IPR025617">
    <property type="entry name" value="YqzL"/>
</dbReference>
<reference evidence="1" key="1">
    <citation type="submission" date="2021-12" db="EMBL/GenBank/DDBJ databases">
        <title>Alicyclobacillaceae gen. nov., sp. nov., isolated from chalcocite enrichment system.</title>
        <authorList>
            <person name="Jiang Z."/>
        </authorList>
    </citation>
    <scope>NUCLEOTIDE SEQUENCE</scope>
    <source>
        <strain evidence="1">MYW30-H2</strain>
    </source>
</reference>
<dbReference type="EMBL" id="CP089291">
    <property type="protein sequence ID" value="UOF88929.1"/>
    <property type="molecule type" value="Genomic_DNA"/>
</dbReference>
<evidence type="ECO:0000313" key="1">
    <source>
        <dbReference type="EMBL" id="UOF88929.1"/>
    </source>
</evidence>
<gene>
    <name evidence="1" type="ORF">LSG31_13410</name>
</gene>
<sequence length="47" mass="5476">MRDFSWNVFAKTGEINAYLLYKDLELLSPVQQMYEGETEDQESSPSD</sequence>